<organism evidence="3 4">
    <name type="scientific">Raphanus sativus</name>
    <name type="common">Radish</name>
    <name type="synonym">Raphanus raphanistrum var. sativus</name>
    <dbReference type="NCBI Taxonomy" id="3726"/>
    <lineage>
        <taxon>Eukaryota</taxon>
        <taxon>Viridiplantae</taxon>
        <taxon>Streptophyta</taxon>
        <taxon>Embryophyta</taxon>
        <taxon>Tracheophyta</taxon>
        <taxon>Spermatophyta</taxon>
        <taxon>Magnoliopsida</taxon>
        <taxon>eudicotyledons</taxon>
        <taxon>Gunneridae</taxon>
        <taxon>Pentapetalae</taxon>
        <taxon>rosids</taxon>
        <taxon>malvids</taxon>
        <taxon>Brassicales</taxon>
        <taxon>Brassicaceae</taxon>
        <taxon>Brassiceae</taxon>
        <taxon>Raphanus</taxon>
    </lineage>
</organism>
<comment type="similarity">
    <text evidence="1">Belongs to the serpin family.</text>
</comment>
<dbReference type="RefSeq" id="XP_056864105.1">
    <property type="nucleotide sequence ID" value="XM_057008125.1"/>
</dbReference>
<evidence type="ECO:0000313" key="4">
    <source>
        <dbReference type="RefSeq" id="XP_056864105.1"/>
    </source>
</evidence>
<dbReference type="InterPro" id="IPR023796">
    <property type="entry name" value="Serpin_dom"/>
</dbReference>
<dbReference type="PANTHER" id="PTHR11461">
    <property type="entry name" value="SERINE PROTEASE INHIBITOR, SERPIN"/>
    <property type="match status" value="1"/>
</dbReference>
<reference evidence="3" key="1">
    <citation type="journal article" date="2019" name="Database">
        <title>The radish genome database (RadishGD): an integrated information resource for radish genomics.</title>
        <authorList>
            <person name="Yu H.J."/>
            <person name="Baek S."/>
            <person name="Lee Y.J."/>
            <person name="Cho A."/>
            <person name="Mun J.H."/>
        </authorList>
    </citation>
    <scope>NUCLEOTIDE SEQUENCE [LARGE SCALE GENOMIC DNA]</scope>
    <source>
        <strain evidence="3">cv. WK10039</strain>
    </source>
</reference>
<dbReference type="InterPro" id="IPR042185">
    <property type="entry name" value="Serpin_sf_2"/>
</dbReference>
<dbReference type="InterPro" id="IPR036186">
    <property type="entry name" value="Serpin_sf"/>
</dbReference>
<dbReference type="Pfam" id="PF00079">
    <property type="entry name" value="Serpin"/>
    <property type="match status" value="1"/>
</dbReference>
<dbReference type="GO" id="GO:0005615">
    <property type="term" value="C:extracellular space"/>
    <property type="evidence" value="ECO:0007669"/>
    <property type="project" value="InterPro"/>
</dbReference>
<evidence type="ECO:0000313" key="3">
    <source>
        <dbReference type="Proteomes" id="UP000504610"/>
    </source>
</evidence>
<feature type="domain" description="Serpin" evidence="2">
    <location>
        <begin position="10"/>
        <end position="109"/>
    </location>
</feature>
<dbReference type="GeneID" id="108828904"/>
<evidence type="ECO:0000259" key="2">
    <source>
        <dbReference type="Pfam" id="PF00079"/>
    </source>
</evidence>
<gene>
    <name evidence="4" type="primary">LOC108828904</name>
</gene>
<dbReference type="Proteomes" id="UP000504610">
    <property type="component" value="Chromosome 4"/>
</dbReference>
<dbReference type="AlphaFoldDB" id="A0A9W3DJZ7"/>
<keyword evidence="3" id="KW-1185">Reference proteome</keyword>
<dbReference type="KEGG" id="rsz:108828904"/>
<name>A0A9W3DJZ7_RAPSA</name>
<dbReference type="SUPFAM" id="SSF56574">
    <property type="entry name" value="Serpins"/>
    <property type="match status" value="1"/>
</dbReference>
<reference evidence="4" key="2">
    <citation type="submission" date="2025-08" db="UniProtKB">
        <authorList>
            <consortium name="RefSeq"/>
        </authorList>
    </citation>
    <scope>IDENTIFICATION</scope>
    <source>
        <tissue evidence="4">Leaf</tissue>
    </source>
</reference>
<dbReference type="OrthoDB" id="1022826at2759"/>
<protein>
    <submittedName>
        <fullName evidence="4">Serpin-Z2-like</fullName>
    </submittedName>
</protein>
<proteinExistence type="inferred from homology"/>
<evidence type="ECO:0000256" key="1">
    <source>
        <dbReference type="ARBA" id="ARBA00009500"/>
    </source>
</evidence>
<dbReference type="Gene3D" id="3.30.497.10">
    <property type="entry name" value="Antithrombin, subunit I, domain 2"/>
    <property type="match status" value="1"/>
</dbReference>
<dbReference type="GO" id="GO:0004867">
    <property type="term" value="F:serine-type endopeptidase inhibitor activity"/>
    <property type="evidence" value="ECO:0007669"/>
    <property type="project" value="InterPro"/>
</dbReference>
<dbReference type="InterPro" id="IPR000215">
    <property type="entry name" value="Serpin_fam"/>
</dbReference>
<dbReference type="InterPro" id="IPR042178">
    <property type="entry name" value="Serpin_sf_1"/>
</dbReference>
<dbReference type="PANTHER" id="PTHR11461:SF373">
    <property type="entry name" value="SERPIN DOMAIN-CONTAINING PROTEIN"/>
    <property type="match status" value="1"/>
</dbReference>
<sequence length="182" mass="20809">MSKSLRLNKCVKELNKWAEDHTNGLIKDLLPPGSVSSLTDSVYGNALYFKGAWEVPFAKSNTMDREFHRISGNSVSVPFMRSYERQYIEAYDGFKVLRIPYRQGGVDNNPIFPYRQGRVNNSRSFPYLQKLMLPITASLIDKALSVMLPVPVSLLDKVVIVPMSAYQCTFISQTRMMDWMIL</sequence>
<accession>A0A9W3DJZ7</accession>
<dbReference type="Gene3D" id="2.30.39.10">
    <property type="entry name" value="Alpha-1-antitrypsin, domain 1"/>
    <property type="match status" value="1"/>
</dbReference>